<evidence type="ECO:0000256" key="11">
    <source>
        <dbReference type="ARBA" id="ARBA00023014"/>
    </source>
</evidence>
<dbReference type="NCBIfam" id="TIGR00048">
    <property type="entry name" value="rRNA_mod_RlmN"/>
    <property type="match status" value="1"/>
</dbReference>
<dbReference type="GO" id="GO:0070475">
    <property type="term" value="P:rRNA base methylation"/>
    <property type="evidence" value="ECO:0007669"/>
    <property type="project" value="InterPro"/>
</dbReference>
<dbReference type="EMBL" id="MCFH01000015">
    <property type="protein sequence ID" value="ORX52528.1"/>
    <property type="molecule type" value="Genomic_DNA"/>
</dbReference>
<dbReference type="STRING" id="1754191.A0A1Y1VCX4"/>
<keyword evidence="14" id="KW-1185">Reference proteome</keyword>
<dbReference type="SFLD" id="SFLDG01062">
    <property type="entry name" value="methyltransferase_(Class_A)"/>
    <property type="match status" value="1"/>
</dbReference>
<dbReference type="AlphaFoldDB" id="A0A1Y1VCX4"/>
<dbReference type="InterPro" id="IPR013785">
    <property type="entry name" value="Aldolase_TIM"/>
</dbReference>
<dbReference type="GO" id="GO:0051539">
    <property type="term" value="F:4 iron, 4 sulfur cluster binding"/>
    <property type="evidence" value="ECO:0007669"/>
    <property type="project" value="UniProtKB-KW"/>
</dbReference>
<dbReference type="FunFam" id="3.20.20.70:FF:000164">
    <property type="entry name" value="23S rRNA methyltransferase"/>
    <property type="match status" value="1"/>
</dbReference>
<dbReference type="InterPro" id="IPR027492">
    <property type="entry name" value="RNA_MTrfase_RlmN"/>
</dbReference>
<keyword evidence="3" id="KW-0004">4Fe-4S</keyword>
<evidence type="ECO:0000259" key="12">
    <source>
        <dbReference type="PROSITE" id="PS51918"/>
    </source>
</evidence>
<evidence type="ECO:0000256" key="9">
    <source>
        <dbReference type="ARBA" id="ARBA00022723"/>
    </source>
</evidence>
<keyword evidence="5" id="KW-0698">rRNA processing</keyword>
<keyword evidence="8" id="KW-0949">S-adenosyl-L-methionine</keyword>
<dbReference type="PROSITE" id="PS51918">
    <property type="entry name" value="RADICAL_SAM"/>
    <property type="match status" value="1"/>
</dbReference>
<keyword evidence="6" id="KW-0489">Methyltransferase</keyword>
<evidence type="ECO:0000256" key="6">
    <source>
        <dbReference type="ARBA" id="ARBA00022603"/>
    </source>
</evidence>
<organism evidence="13 14">
    <name type="scientific">Piromyces finnis</name>
    <dbReference type="NCBI Taxonomy" id="1754191"/>
    <lineage>
        <taxon>Eukaryota</taxon>
        <taxon>Fungi</taxon>
        <taxon>Fungi incertae sedis</taxon>
        <taxon>Chytridiomycota</taxon>
        <taxon>Chytridiomycota incertae sedis</taxon>
        <taxon>Neocallimastigomycetes</taxon>
        <taxon>Neocallimastigales</taxon>
        <taxon>Neocallimastigaceae</taxon>
        <taxon>Piromyces</taxon>
    </lineage>
</organism>
<comment type="caution">
    <text evidence="13">The sequence shown here is derived from an EMBL/GenBank/DDBJ whole genome shotgun (WGS) entry which is preliminary data.</text>
</comment>
<dbReference type="Pfam" id="PF04055">
    <property type="entry name" value="Radical_SAM"/>
    <property type="match status" value="1"/>
</dbReference>
<dbReference type="SFLD" id="SFLDF00275">
    <property type="entry name" value="adenosine_C2_methyltransferase"/>
    <property type="match status" value="1"/>
</dbReference>
<keyword evidence="7" id="KW-0808">Transferase</keyword>
<evidence type="ECO:0000256" key="1">
    <source>
        <dbReference type="ARBA" id="ARBA00001966"/>
    </source>
</evidence>
<dbReference type="PANTHER" id="PTHR30544">
    <property type="entry name" value="23S RRNA METHYLTRANSFERASE"/>
    <property type="match status" value="1"/>
</dbReference>
<dbReference type="InterPro" id="IPR058240">
    <property type="entry name" value="rSAM_sf"/>
</dbReference>
<keyword evidence="11" id="KW-0411">Iron-sulfur</keyword>
<dbReference type="GO" id="GO:0030488">
    <property type="term" value="P:tRNA methylation"/>
    <property type="evidence" value="ECO:0007669"/>
    <property type="project" value="InterPro"/>
</dbReference>
<sequence>MSSRKRKLEQNSIWDRTKVENLFSKNEIKSIHIDKLYKYLVRNVKQKSWANMKDYPKAAMKLLNENFEFCTSKVLGAQEAEDGTTKLLVELQDGSQIEEVIMYYDTRNNEKGTGRRRATLCVSCQIGCQMACTFCATGTMGLKGSLTEGEIIEQFVHALDIADISNIVFMGMGEPLNNYNNVKAALKMLTDSRFFALQNSHITLSTVGVIPRIMTFAEDFPKCNLALSLHAPNQELRKRIIPTAKGYKLDKLMNTIKQYQEKTKNAIFIEYLLLHKINDTEKEARELGELLKDIKCTVNLIPWNSIESPSINYKSPLHEDIIKFKEILKEYDIPSTIRQSKGNDIAGACGQLVVDQSKQGKNKKIKIVDIEDLSKK</sequence>
<evidence type="ECO:0000256" key="7">
    <source>
        <dbReference type="ARBA" id="ARBA00022679"/>
    </source>
</evidence>
<protein>
    <recommendedName>
        <fullName evidence="12">Radical SAM core domain-containing protein</fullName>
    </recommendedName>
</protein>
<evidence type="ECO:0000313" key="13">
    <source>
        <dbReference type="EMBL" id="ORX52528.1"/>
    </source>
</evidence>
<reference evidence="13 14" key="2">
    <citation type="submission" date="2016-08" db="EMBL/GenBank/DDBJ databases">
        <title>Pervasive Adenine N6-methylation of Active Genes in Fungi.</title>
        <authorList>
            <consortium name="DOE Joint Genome Institute"/>
            <person name="Mondo S.J."/>
            <person name="Dannebaum R.O."/>
            <person name="Kuo R.C."/>
            <person name="Labutti K."/>
            <person name="Haridas S."/>
            <person name="Kuo A."/>
            <person name="Salamov A."/>
            <person name="Ahrendt S.R."/>
            <person name="Lipzen A."/>
            <person name="Sullivan W."/>
            <person name="Andreopoulos W.B."/>
            <person name="Clum A."/>
            <person name="Lindquist E."/>
            <person name="Daum C."/>
            <person name="Ramamoorthy G.K."/>
            <person name="Gryganskyi A."/>
            <person name="Culley D."/>
            <person name="Magnuson J.K."/>
            <person name="James T.Y."/>
            <person name="O'Malley M.A."/>
            <person name="Stajich J.E."/>
            <person name="Spatafora J.W."/>
            <person name="Visel A."/>
            <person name="Grigoriev I.V."/>
        </authorList>
    </citation>
    <scope>NUCLEOTIDE SEQUENCE [LARGE SCALE GENOMIC DNA]</scope>
    <source>
        <strain evidence="14">finn</strain>
    </source>
</reference>
<reference evidence="13 14" key="1">
    <citation type="submission" date="2016-08" db="EMBL/GenBank/DDBJ databases">
        <title>Genomes of anaerobic fungi encode conserved fungal cellulosomes for biomass hydrolysis.</title>
        <authorList>
            <consortium name="DOE Joint Genome Institute"/>
            <person name="Haitjema C.H."/>
            <person name="Gilmore S.P."/>
            <person name="Henske J.K."/>
            <person name="Solomon K.V."/>
            <person name="De Groot R."/>
            <person name="Kuo A."/>
            <person name="Mondo S.J."/>
            <person name="Salamov A.A."/>
            <person name="Labutti K."/>
            <person name="Zhao Z."/>
            <person name="Chiniquy J."/>
            <person name="Barry K."/>
            <person name="Brewer H.M."/>
            <person name="Purvine S.O."/>
            <person name="Wright A.T."/>
            <person name="Boxma B."/>
            <person name="Van Alen T."/>
            <person name="Hackstein J.H."/>
            <person name="Baker S.E."/>
            <person name="Grigoriev I.V."/>
            <person name="O'Malley M.A."/>
        </authorList>
    </citation>
    <scope>NUCLEOTIDE SEQUENCE [LARGE SCALE GENOMIC DNA]</scope>
    <source>
        <strain evidence="14">finn</strain>
    </source>
</reference>
<dbReference type="OrthoDB" id="538249at2759"/>
<dbReference type="Gene3D" id="3.20.20.70">
    <property type="entry name" value="Aldolase class I"/>
    <property type="match status" value="1"/>
</dbReference>
<dbReference type="GO" id="GO:0005737">
    <property type="term" value="C:cytoplasm"/>
    <property type="evidence" value="ECO:0007669"/>
    <property type="project" value="UniProtKB-SubCell"/>
</dbReference>
<keyword evidence="4" id="KW-0963">Cytoplasm</keyword>
<dbReference type="SFLD" id="SFLDS00029">
    <property type="entry name" value="Radical_SAM"/>
    <property type="match status" value="1"/>
</dbReference>
<evidence type="ECO:0000256" key="8">
    <source>
        <dbReference type="ARBA" id="ARBA00022691"/>
    </source>
</evidence>
<dbReference type="InterPro" id="IPR004383">
    <property type="entry name" value="rRNA_lsu_MTrfase_RlmN/Cfr"/>
</dbReference>
<keyword evidence="10" id="KW-0408">Iron</keyword>
<evidence type="ECO:0000256" key="4">
    <source>
        <dbReference type="ARBA" id="ARBA00022490"/>
    </source>
</evidence>
<evidence type="ECO:0000256" key="5">
    <source>
        <dbReference type="ARBA" id="ARBA00022552"/>
    </source>
</evidence>
<comment type="subcellular location">
    <subcellularLocation>
        <location evidence="2">Cytoplasm</location>
    </subcellularLocation>
</comment>
<dbReference type="CDD" id="cd01335">
    <property type="entry name" value="Radical_SAM"/>
    <property type="match status" value="1"/>
</dbReference>
<dbReference type="PANTHER" id="PTHR30544:SF8">
    <property type="entry name" value="RADICAL SAM SUPERFAMILY PROTEIN"/>
    <property type="match status" value="1"/>
</dbReference>
<dbReference type="GO" id="GO:0008173">
    <property type="term" value="F:RNA methyltransferase activity"/>
    <property type="evidence" value="ECO:0007669"/>
    <property type="project" value="InterPro"/>
</dbReference>
<evidence type="ECO:0000313" key="14">
    <source>
        <dbReference type="Proteomes" id="UP000193719"/>
    </source>
</evidence>
<dbReference type="SUPFAM" id="SSF102114">
    <property type="entry name" value="Radical SAM enzymes"/>
    <property type="match status" value="1"/>
</dbReference>
<dbReference type="GO" id="GO:0046872">
    <property type="term" value="F:metal ion binding"/>
    <property type="evidence" value="ECO:0007669"/>
    <property type="project" value="UniProtKB-KW"/>
</dbReference>
<dbReference type="InterPro" id="IPR007197">
    <property type="entry name" value="rSAM"/>
</dbReference>
<keyword evidence="9" id="KW-0479">Metal-binding</keyword>
<evidence type="ECO:0000256" key="2">
    <source>
        <dbReference type="ARBA" id="ARBA00004496"/>
    </source>
</evidence>
<gene>
    <name evidence="13" type="ORF">BCR36DRAFT_324345</name>
</gene>
<name>A0A1Y1VCX4_9FUNG</name>
<evidence type="ECO:0000256" key="10">
    <source>
        <dbReference type="ARBA" id="ARBA00023004"/>
    </source>
</evidence>
<feature type="domain" description="Radical SAM core" evidence="12">
    <location>
        <begin position="114"/>
        <end position="344"/>
    </location>
</feature>
<dbReference type="InterPro" id="IPR040072">
    <property type="entry name" value="Methyltransferase_A"/>
</dbReference>
<accession>A0A1Y1VCX4</accession>
<comment type="cofactor">
    <cofactor evidence="1">
        <name>[4Fe-4S] cluster</name>
        <dbReference type="ChEBI" id="CHEBI:49883"/>
    </cofactor>
</comment>
<proteinExistence type="predicted"/>
<evidence type="ECO:0000256" key="3">
    <source>
        <dbReference type="ARBA" id="ARBA00022485"/>
    </source>
</evidence>
<dbReference type="PIRSF" id="PIRSF006004">
    <property type="entry name" value="CHP00048"/>
    <property type="match status" value="1"/>
</dbReference>
<dbReference type="Proteomes" id="UP000193719">
    <property type="component" value="Unassembled WGS sequence"/>
</dbReference>